<keyword evidence="1" id="KW-0732">Signal</keyword>
<organism evidence="2 3">
    <name type="scientific">Marinicella sediminis</name>
    <dbReference type="NCBI Taxonomy" id="1792834"/>
    <lineage>
        <taxon>Bacteria</taxon>
        <taxon>Pseudomonadati</taxon>
        <taxon>Pseudomonadota</taxon>
        <taxon>Gammaproteobacteria</taxon>
        <taxon>Lysobacterales</taxon>
        <taxon>Marinicellaceae</taxon>
        <taxon>Marinicella</taxon>
    </lineage>
</organism>
<protein>
    <recommendedName>
        <fullName evidence="4">Right handed beta helix domain-containing protein</fullName>
    </recommendedName>
</protein>
<feature type="signal peptide" evidence="1">
    <location>
        <begin position="1"/>
        <end position="17"/>
    </location>
</feature>
<reference evidence="3" key="1">
    <citation type="journal article" date="2019" name="Int. J. Syst. Evol. Microbiol.">
        <title>The Global Catalogue of Microorganisms (GCM) 10K type strain sequencing project: providing services to taxonomists for standard genome sequencing and annotation.</title>
        <authorList>
            <consortium name="The Broad Institute Genomics Platform"/>
            <consortium name="The Broad Institute Genome Sequencing Center for Infectious Disease"/>
            <person name="Wu L."/>
            <person name="Ma J."/>
        </authorList>
    </citation>
    <scope>NUCLEOTIDE SEQUENCE [LARGE SCALE GENOMIC DNA]</scope>
    <source>
        <strain evidence="3">KCTC 42953</strain>
    </source>
</reference>
<gene>
    <name evidence="2" type="ORF">ACFODZ_03930</name>
</gene>
<evidence type="ECO:0008006" key="4">
    <source>
        <dbReference type="Google" id="ProtNLM"/>
    </source>
</evidence>
<comment type="caution">
    <text evidence="2">The sequence shown here is derived from an EMBL/GenBank/DDBJ whole genome shotgun (WGS) entry which is preliminary data.</text>
</comment>
<dbReference type="RefSeq" id="WP_157892681.1">
    <property type="nucleotide sequence ID" value="NZ_JBHRTS010000002.1"/>
</dbReference>
<accession>A0ABV7J611</accession>
<dbReference type="InterPro" id="IPR012334">
    <property type="entry name" value="Pectin_lyas_fold"/>
</dbReference>
<proteinExistence type="predicted"/>
<dbReference type="EMBL" id="JBHRTS010000002">
    <property type="protein sequence ID" value="MFC3193389.1"/>
    <property type="molecule type" value="Genomic_DNA"/>
</dbReference>
<name>A0ABV7J611_9GAMM</name>
<dbReference type="SUPFAM" id="SSF51126">
    <property type="entry name" value="Pectin lyase-like"/>
    <property type="match status" value="1"/>
</dbReference>
<dbReference type="Gene3D" id="2.160.20.10">
    <property type="entry name" value="Single-stranded right-handed beta-helix, Pectin lyase-like"/>
    <property type="match status" value="1"/>
</dbReference>
<dbReference type="InterPro" id="IPR011050">
    <property type="entry name" value="Pectin_lyase_fold/virulence"/>
</dbReference>
<keyword evidence="3" id="KW-1185">Reference proteome</keyword>
<feature type="chain" id="PRO_5046162760" description="Right handed beta helix domain-containing protein" evidence="1">
    <location>
        <begin position="18"/>
        <end position="362"/>
    </location>
</feature>
<evidence type="ECO:0000256" key="1">
    <source>
        <dbReference type="SAM" id="SignalP"/>
    </source>
</evidence>
<dbReference type="Proteomes" id="UP001595533">
    <property type="component" value="Unassembled WGS sequence"/>
</dbReference>
<evidence type="ECO:0000313" key="3">
    <source>
        <dbReference type="Proteomes" id="UP001595533"/>
    </source>
</evidence>
<sequence>MQTLLGVLLILTGPAFAETFCVQSSQDLSAALIAAGNNGEADDIKIAQGFYSVPTGGFLLTHAEDFDVSISGNWIELIDIPCGIQLSENAFNTVLDGGGTEQILRITLNNFGDIRISALFFTNAFITDDVIAARGGGLRIFSSPNYAGHVLIENNAFVNNTADFGAALSVGIGDLITIRNNLFTQNKSFQCCSLELLSEDAEGIYVINNTVYQNTHQGSGSGATEGLWIAVLGTSQALVANNILWGNDFADLELIGDGVTSLKNNNIGDVVGTASLSAKNFSVDPDFEPGVLNFTPAEGSLMINAGIEPLSFPIPVFGENWSVGAADLEGDTRVQKGRVDIGAVESAWLDIIFMDGAEPQQN</sequence>
<evidence type="ECO:0000313" key="2">
    <source>
        <dbReference type="EMBL" id="MFC3193389.1"/>
    </source>
</evidence>